<sequence>MRKISKVIFIIGLLLLLLVFYFGIIANQQAASLPVYLIPLDEYPWVGSSMSMLLFWLSVGFAIFTVIALFVVLFYPKRSDRLIISHKTGDLVIQKKALEHFVLERVKQADFIHQPSVKIKIVKNKVSVKIDGEMKQTAAIPQKQEALVGEISSSLQQLFGIESNIQTEVVLKDTQETPAAHDQPRVV</sequence>
<keyword evidence="1" id="KW-1133">Transmembrane helix</keyword>
<dbReference type="AlphaFoldDB" id="A0A1L8SFC9"/>
<protein>
    <submittedName>
        <fullName evidence="3">Alkaline shock response membrane anchor protein AmaP</fullName>
    </submittedName>
</protein>
<keyword evidence="1" id="KW-0472">Membrane</keyword>
<dbReference type="EMBL" id="QRMZ01000016">
    <property type="protein sequence ID" value="RHK05696.1"/>
    <property type="molecule type" value="Genomic_DNA"/>
</dbReference>
<feature type="transmembrane region" description="Helical" evidence="1">
    <location>
        <begin position="54"/>
        <end position="75"/>
    </location>
</feature>
<evidence type="ECO:0000313" key="5">
    <source>
        <dbReference type="Proteomes" id="UP001253851"/>
    </source>
</evidence>
<evidence type="ECO:0000313" key="2">
    <source>
        <dbReference type="EMBL" id="MDT2983068.1"/>
    </source>
</evidence>
<organism evidence="3 4">
    <name type="scientific">Enterococcus casseliflavus</name>
    <name type="common">Enterococcus flavescens</name>
    <dbReference type="NCBI Taxonomy" id="37734"/>
    <lineage>
        <taxon>Bacteria</taxon>
        <taxon>Bacillati</taxon>
        <taxon>Bacillota</taxon>
        <taxon>Bacilli</taxon>
        <taxon>Lactobacillales</taxon>
        <taxon>Enterococcaceae</taxon>
        <taxon>Enterococcus</taxon>
    </lineage>
</organism>
<evidence type="ECO:0000313" key="4">
    <source>
        <dbReference type="Proteomes" id="UP000286288"/>
    </source>
</evidence>
<reference evidence="2 5" key="2">
    <citation type="submission" date="2023-03" db="EMBL/GenBank/DDBJ databases">
        <authorList>
            <person name="Shen W."/>
            <person name="Cai J."/>
        </authorList>
    </citation>
    <scope>NUCLEOTIDE SEQUENCE [LARGE SCALE GENOMIC DNA]</scope>
    <source>
        <strain evidence="2 5">B516</strain>
    </source>
</reference>
<dbReference type="OrthoDB" id="2193654at2"/>
<dbReference type="Proteomes" id="UP000286288">
    <property type="component" value="Unassembled WGS sequence"/>
</dbReference>
<keyword evidence="1" id="KW-0812">Transmembrane</keyword>
<gene>
    <name evidence="3" type="primary">amaP</name>
    <name evidence="3" type="ORF">DW084_12210</name>
    <name evidence="2" type="ORF">P7I34_10365</name>
</gene>
<dbReference type="Proteomes" id="UP001253851">
    <property type="component" value="Unassembled WGS sequence"/>
</dbReference>
<name>A0A1L8SFC9_ENTCA</name>
<comment type="caution">
    <text evidence="3">The sequence shown here is derived from an EMBL/GenBank/DDBJ whole genome shotgun (WGS) entry which is preliminary data.</text>
</comment>
<accession>A0A1L8SFC9</accession>
<dbReference type="NCBIfam" id="NF033218">
    <property type="entry name" value="anchor_AmaP"/>
    <property type="match status" value="1"/>
</dbReference>
<proteinExistence type="predicted"/>
<evidence type="ECO:0000256" key="1">
    <source>
        <dbReference type="SAM" id="Phobius"/>
    </source>
</evidence>
<evidence type="ECO:0000313" key="3">
    <source>
        <dbReference type="EMBL" id="RHK05696.1"/>
    </source>
</evidence>
<reference evidence="3 4" key="1">
    <citation type="submission" date="2018-08" db="EMBL/GenBank/DDBJ databases">
        <title>A genome reference for cultivated species of the human gut microbiota.</title>
        <authorList>
            <person name="Zou Y."/>
            <person name="Xue W."/>
            <person name="Luo G."/>
        </authorList>
    </citation>
    <scope>NUCLEOTIDE SEQUENCE [LARGE SCALE GENOMIC DNA]</scope>
    <source>
        <strain evidence="3 4">AF48-16</strain>
    </source>
</reference>
<dbReference type="EMBL" id="JARQDZ010000004">
    <property type="protein sequence ID" value="MDT2983068.1"/>
    <property type="molecule type" value="Genomic_DNA"/>
</dbReference>
<dbReference type="RefSeq" id="WP_060792382.1">
    <property type="nucleotide sequence ID" value="NZ_BAAAXK010000048.1"/>
</dbReference>